<evidence type="ECO:0000313" key="2">
    <source>
        <dbReference type="EMBL" id="ERL96030.1"/>
    </source>
</evidence>
<protein>
    <recommendedName>
        <fullName evidence="1">Reverse transcriptase domain-containing protein</fullName>
    </recommendedName>
</protein>
<dbReference type="InterPro" id="IPR000477">
    <property type="entry name" value="RT_dom"/>
</dbReference>
<evidence type="ECO:0000259" key="1">
    <source>
        <dbReference type="PROSITE" id="PS50878"/>
    </source>
</evidence>
<proteinExistence type="predicted"/>
<dbReference type="EMBL" id="KI209397">
    <property type="protein sequence ID" value="ERL96030.1"/>
    <property type="molecule type" value="Genomic_DNA"/>
</dbReference>
<reference evidence="2 3" key="1">
    <citation type="journal article" date="2013" name="Genome Biol.">
        <title>Draft genome of the mountain pine beetle, Dendroctonus ponderosae Hopkins, a major forest pest.</title>
        <authorList>
            <person name="Keeling C.I."/>
            <person name="Yuen M.M."/>
            <person name="Liao N.Y."/>
            <person name="Docking T.R."/>
            <person name="Chan S.K."/>
            <person name="Taylor G.A."/>
            <person name="Palmquist D.L."/>
            <person name="Jackman S.D."/>
            <person name="Nguyen A."/>
            <person name="Li M."/>
            <person name="Henderson H."/>
            <person name="Janes J.K."/>
            <person name="Zhao Y."/>
            <person name="Pandoh P."/>
            <person name="Moore R."/>
            <person name="Sperling F.A."/>
            <person name="Huber D.P."/>
            <person name="Birol I."/>
            <person name="Jones S.J."/>
            <person name="Bohlmann J."/>
        </authorList>
    </citation>
    <scope>NUCLEOTIDE SEQUENCE</scope>
</reference>
<organism evidence="2 3">
    <name type="scientific">Dendroctonus ponderosae</name>
    <name type="common">Mountain pine beetle</name>
    <dbReference type="NCBI Taxonomy" id="77166"/>
    <lineage>
        <taxon>Eukaryota</taxon>
        <taxon>Metazoa</taxon>
        <taxon>Ecdysozoa</taxon>
        <taxon>Arthropoda</taxon>
        <taxon>Hexapoda</taxon>
        <taxon>Insecta</taxon>
        <taxon>Pterygota</taxon>
        <taxon>Neoptera</taxon>
        <taxon>Endopterygota</taxon>
        <taxon>Coleoptera</taxon>
        <taxon>Polyphaga</taxon>
        <taxon>Cucujiformia</taxon>
        <taxon>Curculionidae</taxon>
        <taxon>Scolytinae</taxon>
        <taxon>Dendroctonus</taxon>
    </lineage>
</organism>
<feature type="domain" description="Reverse transcriptase" evidence="1">
    <location>
        <begin position="1"/>
        <end position="91"/>
    </location>
</feature>
<name>U4V070_DENPD</name>
<dbReference type="Pfam" id="PF00078">
    <property type="entry name" value="RVT_1"/>
    <property type="match status" value="1"/>
</dbReference>
<dbReference type="PROSITE" id="PS50878">
    <property type="entry name" value="RT_POL"/>
    <property type="match status" value="1"/>
</dbReference>
<dbReference type="PANTHER" id="PTHR33332">
    <property type="entry name" value="REVERSE TRANSCRIPTASE DOMAIN-CONTAINING PROTEIN"/>
    <property type="match status" value="1"/>
</dbReference>
<dbReference type="Proteomes" id="UP000030742">
    <property type="component" value="Unassembled WGS sequence"/>
</dbReference>
<accession>U4V070</accession>
<gene>
    <name evidence="2" type="ORF">D910_00843</name>
</gene>
<dbReference type="AlphaFoldDB" id="U4V070"/>
<evidence type="ECO:0000313" key="3">
    <source>
        <dbReference type="Proteomes" id="UP000030742"/>
    </source>
</evidence>
<sequence>MLRTTKTALYADDIALYTSSFHAQAAKFRIAHHLSLMTTYFDKWKLKVNPMKTELIVFSRKSSNNQILSPLMVQNTPIMLVKEVKYLGFRLDARLSFKSHIANTVQKTAMAQRRLYFLLAPNSFLSPQNKLLLYTSTIRPILTYGSPIWHSVSDFTRRRVQRTQNRFLRGVLSPDRCTTNTELHEATGVPHIADYIDNISEKFYHSGVQGSVLTRDLTQIRTYDRPTHCPLYKRLPMFPFSHF</sequence>
<dbReference type="STRING" id="77166.U4V070"/>